<proteinExistence type="predicted"/>
<dbReference type="Pfam" id="PF02585">
    <property type="entry name" value="PIG-L"/>
    <property type="match status" value="1"/>
</dbReference>
<dbReference type="Proteomes" id="UP000009234">
    <property type="component" value="Chromosome"/>
</dbReference>
<dbReference type="InterPro" id="IPR024078">
    <property type="entry name" value="LmbE-like_dom_sf"/>
</dbReference>
<evidence type="ECO:0000313" key="2">
    <source>
        <dbReference type="Proteomes" id="UP000009234"/>
    </source>
</evidence>
<reference evidence="1 2" key="2">
    <citation type="journal article" date="2012" name="Stand. Genomic Sci.">
        <title>Complete genome sequence of the sulfate-reducing firmicute Desulfotomaculum ruminis type strain (DL(T)).</title>
        <authorList>
            <person name="Spring S."/>
            <person name="Visser M."/>
            <person name="Lu M."/>
            <person name="Copeland A."/>
            <person name="Lapidus A."/>
            <person name="Lucas S."/>
            <person name="Cheng J.F."/>
            <person name="Han C."/>
            <person name="Tapia R."/>
            <person name="Goodwin L.A."/>
            <person name="Pitluck S."/>
            <person name="Ivanova N."/>
            <person name="Land M."/>
            <person name="Hauser L."/>
            <person name="Larimer F."/>
            <person name="Rohde M."/>
            <person name="Goker M."/>
            <person name="Detter J.C."/>
            <person name="Kyrpides N.C."/>
            <person name="Woyke T."/>
            <person name="Schaap P.J."/>
            <person name="Plugge C.M."/>
            <person name="Muyzer G."/>
            <person name="Kuever J."/>
            <person name="Pereira I.A."/>
            <person name="Parshina S.N."/>
            <person name="Bernier-Latmani R."/>
            <person name="Stams A.J."/>
            <person name="Klenk H.P."/>
        </authorList>
    </citation>
    <scope>NUCLEOTIDE SEQUENCE [LARGE SCALE GENOMIC DNA]</scope>
    <source>
        <strain evidence="2">ATCC 23193 / DSM 2154 / NCIB 8452 / DL</strain>
    </source>
</reference>
<protein>
    <submittedName>
        <fullName evidence="1">LmbE family protein</fullName>
    </submittedName>
</protein>
<sequence>MSKKILVIAAHPDDEVLGCGATIAKHSMMGDAVHVAILAEGATSRGERYSRDKFSTELSELNQAAHNASQILGVSSLELFSFPDNRMDSLDRLDIIKKIENLIDKYKPLVVYTHHIGDVNIDHRRIHEAVVTACRPTPNHPVKTLLFFEVPSSTEWQLPGTAPKFEPNWFEDVTDSLHIKIDALKEYRCEMRPWPHARSMEAVEYLARWRGASIGVKAAEAFILGRNILGGGHPSSFMHK</sequence>
<dbReference type="OrthoDB" id="9815144at2"/>
<evidence type="ECO:0000313" key="1">
    <source>
        <dbReference type="EMBL" id="AEG59497.1"/>
    </source>
</evidence>
<dbReference type="SUPFAM" id="SSF102588">
    <property type="entry name" value="LmbE-like"/>
    <property type="match status" value="1"/>
</dbReference>
<organism evidence="1 2">
    <name type="scientific">Desulforamulus ruminis (strain ATCC 23193 / DSM 2154 / NCIMB 8452 / DL)</name>
    <name type="common">Desulfotomaculum ruminis</name>
    <dbReference type="NCBI Taxonomy" id="696281"/>
    <lineage>
        <taxon>Bacteria</taxon>
        <taxon>Bacillati</taxon>
        <taxon>Bacillota</taxon>
        <taxon>Clostridia</taxon>
        <taxon>Eubacteriales</taxon>
        <taxon>Peptococcaceae</taxon>
        <taxon>Desulforamulus</taxon>
    </lineage>
</organism>
<dbReference type="InterPro" id="IPR003737">
    <property type="entry name" value="GlcNAc_PI_deacetylase-related"/>
</dbReference>
<name>F6DNQ2_DESRL</name>
<dbReference type="PANTHER" id="PTHR12993">
    <property type="entry name" value="N-ACETYLGLUCOSAMINYL-PHOSPHATIDYLINOSITOL DE-N-ACETYLASE-RELATED"/>
    <property type="match status" value="1"/>
</dbReference>
<dbReference type="AlphaFoldDB" id="F6DNQ2"/>
<reference evidence="2" key="1">
    <citation type="submission" date="2011-05" db="EMBL/GenBank/DDBJ databases">
        <title>Complete sequence of Desulfotomaculum ruminis DSM 2154.</title>
        <authorList>
            <person name="Lucas S."/>
            <person name="Copeland A."/>
            <person name="Lapidus A."/>
            <person name="Cheng J.-F."/>
            <person name="Goodwin L."/>
            <person name="Pitluck S."/>
            <person name="Lu M."/>
            <person name="Detter J.C."/>
            <person name="Han C."/>
            <person name="Tapia R."/>
            <person name="Land M."/>
            <person name="Hauser L."/>
            <person name="Kyrpides N."/>
            <person name="Ivanova N."/>
            <person name="Mikhailova N."/>
            <person name="Pagani I."/>
            <person name="Stams A.J.M."/>
            <person name="Plugge C.M."/>
            <person name="Muyzer G."/>
            <person name="Kuever J."/>
            <person name="Parshina S.N."/>
            <person name="Ivanova A.E."/>
            <person name="Nazina T.N."/>
            <person name="Brambilla E."/>
            <person name="Spring S."/>
            <person name="Klenk H.-P."/>
            <person name="Woyke T."/>
        </authorList>
    </citation>
    <scope>NUCLEOTIDE SEQUENCE [LARGE SCALE GENOMIC DNA]</scope>
    <source>
        <strain evidence="2">ATCC 23193 / DSM 2154 / NCIB 8452 / DL</strain>
    </source>
</reference>
<gene>
    <name evidence="1" type="ordered locus">Desru_1223</name>
</gene>
<dbReference type="eggNOG" id="COG2120">
    <property type="taxonomic scope" value="Bacteria"/>
</dbReference>
<dbReference type="RefSeq" id="WP_013841268.1">
    <property type="nucleotide sequence ID" value="NC_015589.1"/>
</dbReference>
<dbReference type="GO" id="GO:0016811">
    <property type="term" value="F:hydrolase activity, acting on carbon-nitrogen (but not peptide) bonds, in linear amides"/>
    <property type="evidence" value="ECO:0007669"/>
    <property type="project" value="TreeGrafter"/>
</dbReference>
<dbReference type="EMBL" id="CP002780">
    <property type="protein sequence ID" value="AEG59497.1"/>
    <property type="molecule type" value="Genomic_DNA"/>
</dbReference>
<dbReference type="KEGG" id="dru:Desru_1223"/>
<dbReference type="STRING" id="696281.Desru_1223"/>
<dbReference type="Gene3D" id="3.40.50.10320">
    <property type="entry name" value="LmbE-like"/>
    <property type="match status" value="1"/>
</dbReference>
<accession>F6DNQ2</accession>
<keyword evidence="2" id="KW-1185">Reference proteome</keyword>
<dbReference type="HOGENOM" id="CLU_049311_6_0_9"/>
<dbReference type="PANTHER" id="PTHR12993:SF11">
    <property type="entry name" value="N-ACETYLGLUCOSAMINYL-PHOSPHATIDYLINOSITOL DE-N-ACETYLASE"/>
    <property type="match status" value="1"/>
</dbReference>